<dbReference type="Proteomes" id="UP000294772">
    <property type="component" value="Unassembled WGS sequence"/>
</dbReference>
<keyword evidence="2" id="KW-0436">Ligase</keyword>
<dbReference type="PROSITE" id="PS00455">
    <property type="entry name" value="AMP_BINDING"/>
    <property type="match status" value="1"/>
</dbReference>
<dbReference type="FunFam" id="3.30.300.30:FF:000008">
    <property type="entry name" value="2,3-dihydroxybenzoate-AMP ligase"/>
    <property type="match status" value="1"/>
</dbReference>
<dbReference type="Proteomes" id="UP000239406">
    <property type="component" value="Unassembled WGS sequence"/>
</dbReference>
<evidence type="ECO:0000313" key="6">
    <source>
        <dbReference type="Proteomes" id="UP000239406"/>
    </source>
</evidence>
<dbReference type="EMBL" id="SLXF01000003">
    <property type="protein sequence ID" value="TCP08195.1"/>
    <property type="molecule type" value="Genomic_DNA"/>
</dbReference>
<sequence>MPVVNGVSHWVPPAEEHALVRDMTVGQLLDEAVERGPQREALVYCAYEDRGLSVRWTYEEFRARSLQVARALIAAGIGHGERVAVWATNVPEWLLLEFGAAYCGVVLVPINPLLRTHEVAYVLRTAGASACFLQPENRGSSLWDMLDEAARDIPTLRLRVAIGQAPDDKGLGWDDWLARGAGVDDATLQARREAVTPDDTVQIQFTSGTTGFPKGAVLRHRGVVNDGRLFARRAALREGSRYVNPMPLFHCGGCVIATLGAVATCSTHYPIVTFEADRVARTIAGERANGFSGVPTMLIAVEEAADREGLDLSSLECIATGGSTVPPELLKHWNRRYGARFTITYGLTEASPIITQSSPNDPDDLQMGSCGQPLPAVEVDVVGPDGKPVPIGEEGEVRTRGWLTMKGYFGNDQATRETLSDDGWLRTGDLGRMDANGYLWISGRAKDMIIRGGENIYPREIEEVLMTLDEVVDASVIGVPDPRYGEEVCAYVRLKPGATLDAESLRERLKDRMARYKIPKYVRVVPQFPLTPSGKVQKFRLREMYAREDQAERTA</sequence>
<accession>A0A2S5T576</accession>
<keyword evidence="6" id="KW-1185">Reference proteome</keyword>
<reference evidence="4 6" key="1">
    <citation type="submission" date="2018-02" db="EMBL/GenBank/DDBJ databases">
        <title>Reclassifiation of [Polyangium] brachysporum DSM 7029 as Guopingzhaonella breviflexa gen. nov., sp. nov., a member of the family Comamonadaceae.</title>
        <authorList>
            <person name="Tang B."/>
        </authorList>
    </citation>
    <scope>NUCLEOTIDE SEQUENCE [LARGE SCALE GENOMIC DNA]</scope>
    <source>
        <strain evidence="4 6">DSM 15344</strain>
    </source>
</reference>
<evidence type="ECO:0000313" key="7">
    <source>
        <dbReference type="Proteomes" id="UP000294772"/>
    </source>
</evidence>
<dbReference type="SUPFAM" id="SSF56801">
    <property type="entry name" value="Acetyl-CoA synthetase-like"/>
    <property type="match status" value="1"/>
</dbReference>
<feature type="domain" description="Ig-like" evidence="3">
    <location>
        <begin position="295"/>
        <end position="370"/>
    </location>
</feature>
<dbReference type="InterPro" id="IPR045851">
    <property type="entry name" value="AMP-bd_C_sf"/>
</dbReference>
<dbReference type="Pfam" id="PF13193">
    <property type="entry name" value="AMP-binding_C"/>
    <property type="match status" value="1"/>
</dbReference>
<dbReference type="PANTHER" id="PTHR43201:SF5">
    <property type="entry name" value="MEDIUM-CHAIN ACYL-COA LIGASE ACSF2, MITOCHONDRIAL"/>
    <property type="match status" value="1"/>
</dbReference>
<dbReference type="PANTHER" id="PTHR43201">
    <property type="entry name" value="ACYL-COA SYNTHETASE"/>
    <property type="match status" value="1"/>
</dbReference>
<dbReference type="GO" id="GO:0006631">
    <property type="term" value="P:fatty acid metabolic process"/>
    <property type="evidence" value="ECO:0007669"/>
    <property type="project" value="TreeGrafter"/>
</dbReference>
<gene>
    <name evidence="4" type="ORF">C1702_07790</name>
    <name evidence="5" type="ORF">EV676_103228</name>
</gene>
<evidence type="ECO:0000313" key="5">
    <source>
        <dbReference type="EMBL" id="TCP08195.1"/>
    </source>
</evidence>
<reference evidence="5 7" key="2">
    <citation type="submission" date="2019-03" db="EMBL/GenBank/DDBJ databases">
        <title>Genomic Encyclopedia of Type Strains, Phase IV (KMG-IV): sequencing the most valuable type-strain genomes for metagenomic binning, comparative biology and taxonomic classification.</title>
        <authorList>
            <person name="Goeker M."/>
        </authorList>
    </citation>
    <scope>NUCLEOTIDE SEQUENCE [LARGE SCALE GENOMIC DNA]</scope>
    <source>
        <strain evidence="5 7">DSM 15264</strain>
    </source>
</reference>
<comment type="similarity">
    <text evidence="1">Belongs to the ATP-dependent AMP-binding enzyme family.</text>
</comment>
<dbReference type="AlphaFoldDB" id="A0A2S5T576"/>
<dbReference type="PROSITE" id="PS50835">
    <property type="entry name" value="IG_LIKE"/>
    <property type="match status" value="1"/>
</dbReference>
<evidence type="ECO:0000313" key="4">
    <source>
        <dbReference type="EMBL" id="PPE70150.1"/>
    </source>
</evidence>
<evidence type="ECO:0000256" key="2">
    <source>
        <dbReference type="ARBA" id="ARBA00022598"/>
    </source>
</evidence>
<dbReference type="InterPro" id="IPR025110">
    <property type="entry name" value="AMP-bd_C"/>
</dbReference>
<comment type="caution">
    <text evidence="4">The sequence shown here is derived from an EMBL/GenBank/DDBJ whole genome shotgun (WGS) entry which is preliminary data.</text>
</comment>
<evidence type="ECO:0000256" key="1">
    <source>
        <dbReference type="ARBA" id="ARBA00006432"/>
    </source>
</evidence>
<dbReference type="GO" id="GO:0031956">
    <property type="term" value="F:medium-chain fatty acid-CoA ligase activity"/>
    <property type="evidence" value="ECO:0007669"/>
    <property type="project" value="TreeGrafter"/>
</dbReference>
<dbReference type="InterPro" id="IPR042099">
    <property type="entry name" value="ANL_N_sf"/>
</dbReference>
<dbReference type="Gene3D" id="3.40.50.12780">
    <property type="entry name" value="N-terminal domain of ligase-like"/>
    <property type="match status" value="1"/>
</dbReference>
<protein>
    <submittedName>
        <fullName evidence="5">Fatty-acyl-CoA synthase/long-chain acyl-CoA synthetase</fullName>
    </submittedName>
</protein>
<dbReference type="OrthoDB" id="9766486at2"/>
<dbReference type="RefSeq" id="WP_104357125.1">
    <property type="nucleotide sequence ID" value="NZ_CALFFA010000006.1"/>
</dbReference>
<name>A0A2S5T576_9BURK</name>
<organism evidence="4 6">
    <name type="scientific">Caldimonas thermodepolymerans</name>
    <dbReference type="NCBI Taxonomy" id="215580"/>
    <lineage>
        <taxon>Bacteria</taxon>
        <taxon>Pseudomonadati</taxon>
        <taxon>Pseudomonadota</taxon>
        <taxon>Betaproteobacteria</taxon>
        <taxon>Burkholderiales</taxon>
        <taxon>Sphaerotilaceae</taxon>
        <taxon>Caldimonas</taxon>
    </lineage>
</organism>
<dbReference type="InterPro" id="IPR020845">
    <property type="entry name" value="AMP-binding_CS"/>
</dbReference>
<dbReference type="EMBL" id="PSNY01000007">
    <property type="protein sequence ID" value="PPE70150.1"/>
    <property type="molecule type" value="Genomic_DNA"/>
</dbReference>
<dbReference type="Gene3D" id="3.30.300.30">
    <property type="match status" value="1"/>
</dbReference>
<evidence type="ECO:0000259" key="3">
    <source>
        <dbReference type="PROSITE" id="PS50835"/>
    </source>
</evidence>
<dbReference type="InterPro" id="IPR007110">
    <property type="entry name" value="Ig-like_dom"/>
</dbReference>
<proteinExistence type="inferred from homology"/>
<dbReference type="InterPro" id="IPR000873">
    <property type="entry name" value="AMP-dep_synth/lig_dom"/>
</dbReference>
<dbReference type="Pfam" id="PF00501">
    <property type="entry name" value="AMP-binding"/>
    <property type="match status" value="1"/>
</dbReference>